<proteinExistence type="predicted"/>
<reference evidence="3" key="1">
    <citation type="submission" date="2022-03" db="EMBL/GenBank/DDBJ databases">
        <authorList>
            <person name="Alioto T."/>
            <person name="Alioto T."/>
            <person name="Gomez Garrido J."/>
        </authorList>
    </citation>
    <scope>NUCLEOTIDE SEQUENCE</scope>
</reference>
<sequence length="189" mass="20701">MSEPMDEFLQTPTGPTHEVQGPVMAPISPASTASDHDQPTLADIGAEIRHLTAVMVTKNDLHTLATTLSASITTAVTALQNDLDTQKGRIQTLEHQAQTAHQQATATDTAVARQGNMLLALRRQVEDLDNRSRRSNIRFRGMPESEDGENAEELLTGLFRLIMGDDALAEMKFHKAHCDQDSGRETCEI</sequence>
<keyword evidence="1" id="KW-0175">Coiled coil</keyword>
<evidence type="ECO:0000256" key="1">
    <source>
        <dbReference type="SAM" id="Coils"/>
    </source>
</evidence>
<dbReference type="Proteomes" id="UP001295444">
    <property type="component" value="Chromosome 07"/>
</dbReference>
<dbReference type="AlphaFoldDB" id="A0AAD1SNU7"/>
<accession>A0AAD1SNU7</accession>
<feature type="region of interest" description="Disordered" evidence="2">
    <location>
        <begin position="1"/>
        <end position="38"/>
    </location>
</feature>
<protein>
    <submittedName>
        <fullName evidence="3">Uncharacterized protein</fullName>
    </submittedName>
</protein>
<keyword evidence="4" id="KW-1185">Reference proteome</keyword>
<evidence type="ECO:0000313" key="4">
    <source>
        <dbReference type="Proteomes" id="UP001295444"/>
    </source>
</evidence>
<dbReference type="EMBL" id="OW240918">
    <property type="protein sequence ID" value="CAH2306546.1"/>
    <property type="molecule type" value="Genomic_DNA"/>
</dbReference>
<evidence type="ECO:0000313" key="3">
    <source>
        <dbReference type="EMBL" id="CAH2306546.1"/>
    </source>
</evidence>
<name>A0AAD1SNU7_PELCU</name>
<feature type="coiled-coil region" evidence="1">
    <location>
        <begin position="76"/>
        <end position="103"/>
    </location>
</feature>
<gene>
    <name evidence="3" type="ORF">PECUL_23A016797</name>
</gene>
<evidence type="ECO:0000256" key="2">
    <source>
        <dbReference type="SAM" id="MobiDB-lite"/>
    </source>
</evidence>
<organism evidence="3 4">
    <name type="scientific">Pelobates cultripes</name>
    <name type="common">Western spadefoot toad</name>
    <dbReference type="NCBI Taxonomy" id="61616"/>
    <lineage>
        <taxon>Eukaryota</taxon>
        <taxon>Metazoa</taxon>
        <taxon>Chordata</taxon>
        <taxon>Craniata</taxon>
        <taxon>Vertebrata</taxon>
        <taxon>Euteleostomi</taxon>
        <taxon>Amphibia</taxon>
        <taxon>Batrachia</taxon>
        <taxon>Anura</taxon>
        <taxon>Pelobatoidea</taxon>
        <taxon>Pelobatidae</taxon>
        <taxon>Pelobates</taxon>
    </lineage>
</organism>